<feature type="transmembrane region" description="Helical" evidence="7">
    <location>
        <begin position="304"/>
        <end position="326"/>
    </location>
</feature>
<dbReference type="Proteomes" id="UP000201613">
    <property type="component" value="Unassembled WGS sequence"/>
</dbReference>
<reference evidence="9 10" key="1">
    <citation type="submission" date="2017-05" db="EMBL/GenBank/DDBJ databases">
        <authorList>
            <person name="Song R."/>
            <person name="Chenine A.L."/>
            <person name="Ruprecht R.M."/>
        </authorList>
    </citation>
    <scope>NUCLEOTIDE SEQUENCE [LARGE SCALE GENOMIC DNA]</scope>
    <source>
        <strain evidence="9 10">CECT 8899</strain>
    </source>
</reference>
<protein>
    <submittedName>
        <fullName evidence="9">Dipeptide transport system permease protein DppB</fullName>
    </submittedName>
</protein>
<gene>
    <name evidence="9" type="primary">dppB_3</name>
    <name evidence="9" type="ORF">LOM8899_02151</name>
</gene>
<comment type="subcellular location">
    <subcellularLocation>
        <location evidence="1 7">Cell membrane</location>
        <topology evidence="1 7">Multi-pass membrane protein</topology>
    </subcellularLocation>
</comment>
<evidence type="ECO:0000256" key="4">
    <source>
        <dbReference type="ARBA" id="ARBA00022692"/>
    </source>
</evidence>
<evidence type="ECO:0000256" key="2">
    <source>
        <dbReference type="ARBA" id="ARBA00022448"/>
    </source>
</evidence>
<comment type="similarity">
    <text evidence="7">Belongs to the binding-protein-dependent transport system permease family.</text>
</comment>
<evidence type="ECO:0000313" key="9">
    <source>
        <dbReference type="EMBL" id="SMY08005.1"/>
    </source>
</evidence>
<keyword evidence="2 7" id="KW-0813">Transport</keyword>
<feature type="transmembrane region" description="Helical" evidence="7">
    <location>
        <begin position="257"/>
        <end position="284"/>
    </location>
</feature>
<dbReference type="Gene3D" id="1.10.3720.10">
    <property type="entry name" value="MetI-like"/>
    <property type="match status" value="1"/>
</dbReference>
<dbReference type="CDD" id="cd06261">
    <property type="entry name" value="TM_PBP2"/>
    <property type="match status" value="1"/>
</dbReference>
<evidence type="ECO:0000313" key="10">
    <source>
        <dbReference type="Proteomes" id="UP000201613"/>
    </source>
</evidence>
<dbReference type="InterPro" id="IPR000515">
    <property type="entry name" value="MetI-like"/>
</dbReference>
<keyword evidence="3" id="KW-1003">Cell membrane</keyword>
<keyword evidence="4 7" id="KW-0812">Transmembrane</keyword>
<name>A0A238LF10_9RHOB</name>
<dbReference type="PROSITE" id="PS50928">
    <property type="entry name" value="ABC_TM1"/>
    <property type="match status" value="1"/>
</dbReference>
<sequence>MQLRDYIIRRLIVLPILLLGVSIIVFSLTRIAGSPVGVYLSHEMSAAEVLQIEQRFNLDKPLPVQYFYWLKGVFQGDFGWSGVASAPVADVFPAKFAATMELSITSAIVAVALGLWLGTYAGVRRNKMPDHITRIVAVSAASLPLFWFGILLLIVFWANLGWFPVGRSTNDIWESIAHPTGFYIIDSILAGSLTALLDALWHLVLPSITLGFGGVAIIARMMRSSLIEELQQDYVDAARAKGLPERLVLKRHAKRNALVPTVTVIGLTIAFLMQGAIAAEIIFRWPGLGRWMADAVVRGDQATIMTYVLFTSVLFLLANLVVDIIYAKLDPRVRLGD</sequence>
<dbReference type="InterPro" id="IPR045621">
    <property type="entry name" value="BPD_transp_1_N"/>
</dbReference>
<evidence type="ECO:0000256" key="7">
    <source>
        <dbReference type="RuleBase" id="RU363032"/>
    </source>
</evidence>
<feature type="domain" description="ABC transmembrane type-1" evidence="8">
    <location>
        <begin position="96"/>
        <end position="326"/>
    </location>
</feature>
<feature type="transmembrane region" description="Helical" evidence="7">
    <location>
        <begin position="102"/>
        <end position="123"/>
    </location>
</feature>
<evidence type="ECO:0000256" key="1">
    <source>
        <dbReference type="ARBA" id="ARBA00004651"/>
    </source>
</evidence>
<evidence type="ECO:0000259" key="8">
    <source>
        <dbReference type="PROSITE" id="PS50928"/>
    </source>
</evidence>
<feature type="transmembrane region" description="Helical" evidence="7">
    <location>
        <begin position="199"/>
        <end position="219"/>
    </location>
</feature>
<feature type="transmembrane region" description="Helical" evidence="7">
    <location>
        <begin position="135"/>
        <end position="158"/>
    </location>
</feature>
<keyword evidence="10" id="KW-1185">Reference proteome</keyword>
<dbReference type="Pfam" id="PF19300">
    <property type="entry name" value="BPD_transp_1_N"/>
    <property type="match status" value="1"/>
</dbReference>
<dbReference type="AlphaFoldDB" id="A0A238LF10"/>
<dbReference type="PANTHER" id="PTHR43163:SF6">
    <property type="entry name" value="DIPEPTIDE TRANSPORT SYSTEM PERMEASE PROTEIN DPPB-RELATED"/>
    <property type="match status" value="1"/>
</dbReference>
<evidence type="ECO:0000256" key="5">
    <source>
        <dbReference type="ARBA" id="ARBA00022989"/>
    </source>
</evidence>
<feature type="transmembrane region" description="Helical" evidence="7">
    <location>
        <begin position="12"/>
        <end position="32"/>
    </location>
</feature>
<dbReference type="RefSeq" id="WP_093992182.1">
    <property type="nucleotide sequence ID" value="NZ_FXZK01000003.1"/>
</dbReference>
<dbReference type="SUPFAM" id="SSF161098">
    <property type="entry name" value="MetI-like"/>
    <property type="match status" value="1"/>
</dbReference>
<proteinExistence type="inferred from homology"/>
<evidence type="ECO:0000256" key="3">
    <source>
        <dbReference type="ARBA" id="ARBA00022475"/>
    </source>
</evidence>
<dbReference type="OrthoDB" id="9807402at2"/>
<dbReference type="EMBL" id="FXZK01000003">
    <property type="protein sequence ID" value="SMY08005.1"/>
    <property type="molecule type" value="Genomic_DNA"/>
</dbReference>
<accession>A0A238LF10</accession>
<keyword evidence="6 7" id="KW-0472">Membrane</keyword>
<dbReference type="GO" id="GO:0055085">
    <property type="term" value="P:transmembrane transport"/>
    <property type="evidence" value="ECO:0007669"/>
    <property type="project" value="InterPro"/>
</dbReference>
<dbReference type="InterPro" id="IPR035906">
    <property type="entry name" value="MetI-like_sf"/>
</dbReference>
<dbReference type="Pfam" id="PF00528">
    <property type="entry name" value="BPD_transp_1"/>
    <property type="match status" value="1"/>
</dbReference>
<evidence type="ECO:0000256" key="6">
    <source>
        <dbReference type="ARBA" id="ARBA00023136"/>
    </source>
</evidence>
<dbReference type="GO" id="GO:0005886">
    <property type="term" value="C:plasma membrane"/>
    <property type="evidence" value="ECO:0007669"/>
    <property type="project" value="UniProtKB-SubCell"/>
</dbReference>
<organism evidence="9 10">
    <name type="scientific">Flavimaricola marinus</name>
    <dbReference type="NCBI Taxonomy" id="1819565"/>
    <lineage>
        <taxon>Bacteria</taxon>
        <taxon>Pseudomonadati</taxon>
        <taxon>Pseudomonadota</taxon>
        <taxon>Alphaproteobacteria</taxon>
        <taxon>Rhodobacterales</taxon>
        <taxon>Paracoccaceae</taxon>
        <taxon>Flavimaricola</taxon>
    </lineage>
</organism>
<dbReference type="PANTHER" id="PTHR43163">
    <property type="entry name" value="DIPEPTIDE TRANSPORT SYSTEM PERMEASE PROTEIN DPPB-RELATED"/>
    <property type="match status" value="1"/>
</dbReference>
<keyword evidence="5 7" id="KW-1133">Transmembrane helix</keyword>